<reference evidence="2" key="1">
    <citation type="journal article" date="2020" name="Nature">
        <title>Giant virus diversity and host interactions through global metagenomics.</title>
        <authorList>
            <person name="Schulz F."/>
            <person name="Roux S."/>
            <person name="Paez-Espino D."/>
            <person name="Jungbluth S."/>
            <person name="Walsh D.A."/>
            <person name="Denef V.J."/>
            <person name="McMahon K.D."/>
            <person name="Konstantinidis K.T."/>
            <person name="Eloe-Fadrosh E.A."/>
            <person name="Kyrpides N.C."/>
            <person name="Woyke T."/>
        </authorList>
    </citation>
    <scope>NUCLEOTIDE SEQUENCE</scope>
    <source>
        <strain evidence="2">GVMAG-M-3300023174-134</strain>
    </source>
</reference>
<organism evidence="2">
    <name type="scientific">viral metagenome</name>
    <dbReference type="NCBI Taxonomy" id="1070528"/>
    <lineage>
        <taxon>unclassified sequences</taxon>
        <taxon>metagenomes</taxon>
        <taxon>organismal metagenomes</taxon>
    </lineage>
</organism>
<evidence type="ECO:0000313" key="2">
    <source>
        <dbReference type="EMBL" id="QHT13910.1"/>
    </source>
</evidence>
<name>A0A6C0DBZ6_9ZZZZ</name>
<evidence type="ECO:0000256" key="1">
    <source>
        <dbReference type="SAM" id="MobiDB-lite"/>
    </source>
</evidence>
<dbReference type="AlphaFoldDB" id="A0A6C0DBZ6"/>
<sequence>MYYISDDDETASLTSDNENDDDHDDILTLSNSSESDIDDLSLSNNSILIEFDEYSDDEEDEYTIDEIHRDEELFLDSEKRNDHYYIGLYKHIRYDNLLLLLNCISAKSFYKYSYIHVLKYLYYYSLVRLYQPNVEIMKLYILNNGTYSVVLKTHWIRLIQRHWRKALQIRKNMMKNQMHVSSLYYREIRGKFPRGLNNMPMLSGLMGQYAICKKSSNIRID</sequence>
<protein>
    <submittedName>
        <fullName evidence="2">Uncharacterized protein</fullName>
    </submittedName>
</protein>
<feature type="region of interest" description="Disordered" evidence="1">
    <location>
        <begin position="1"/>
        <end position="25"/>
    </location>
</feature>
<dbReference type="EMBL" id="MN739577">
    <property type="protein sequence ID" value="QHT13910.1"/>
    <property type="molecule type" value="Genomic_DNA"/>
</dbReference>
<feature type="compositionally biased region" description="Acidic residues" evidence="1">
    <location>
        <begin position="1"/>
        <end position="10"/>
    </location>
</feature>
<accession>A0A6C0DBZ6</accession>
<proteinExistence type="predicted"/>